<reference evidence="1 2" key="1">
    <citation type="submission" date="2019-01" db="EMBL/GenBank/DDBJ databases">
        <title>Chengkuizengella sp. nov., isolated from deep-sea sediment of East Pacific Ocean.</title>
        <authorList>
            <person name="Yang J."/>
            <person name="Lai Q."/>
            <person name="Shao Z."/>
        </authorList>
    </citation>
    <scope>NUCLEOTIDE SEQUENCE [LARGE SCALE GENOMIC DNA]</scope>
    <source>
        <strain evidence="1 2">YPA3-1-1</strain>
    </source>
</reference>
<dbReference type="Proteomes" id="UP000448943">
    <property type="component" value="Unassembled WGS sequence"/>
</dbReference>
<comment type="caution">
    <text evidence="1">The sequence shown here is derived from an EMBL/GenBank/DDBJ whole genome shotgun (WGS) entry which is preliminary data.</text>
</comment>
<gene>
    <name evidence="1" type="ORF">ERL59_15190</name>
</gene>
<evidence type="ECO:0000313" key="2">
    <source>
        <dbReference type="Proteomes" id="UP000448943"/>
    </source>
</evidence>
<sequence>MNRKKDTVCDCCVRPMKKILQQLIGKTTILTTENEFFNVNDQGEIEPIEIIDVKGCVVKTSVGSFPISQVKGVSVDEIIDNIKLLPVRRSNFACKCIEDPATKLLKNNIGETVSLSALIPLFALEGAGVEILDVGEGIVLFNITFQGVLVSAVLSTCIITRVGPFETQ</sequence>
<protein>
    <submittedName>
        <fullName evidence="1">Uncharacterized protein</fullName>
    </submittedName>
</protein>
<keyword evidence="2" id="KW-1185">Reference proteome</keyword>
<dbReference type="EMBL" id="SIJB01000030">
    <property type="protein sequence ID" value="NBI30292.1"/>
    <property type="molecule type" value="Genomic_DNA"/>
</dbReference>
<organism evidence="1 2">
    <name type="scientific">Chengkuizengella marina</name>
    <dbReference type="NCBI Taxonomy" id="2507566"/>
    <lineage>
        <taxon>Bacteria</taxon>
        <taxon>Bacillati</taxon>
        <taxon>Bacillota</taxon>
        <taxon>Bacilli</taxon>
        <taxon>Bacillales</taxon>
        <taxon>Paenibacillaceae</taxon>
        <taxon>Chengkuizengella</taxon>
    </lineage>
</organism>
<evidence type="ECO:0000313" key="1">
    <source>
        <dbReference type="EMBL" id="NBI30292.1"/>
    </source>
</evidence>
<dbReference type="OrthoDB" id="2881384at2"/>
<dbReference type="RefSeq" id="WP_160647098.1">
    <property type="nucleotide sequence ID" value="NZ_SIJB01000030.1"/>
</dbReference>
<name>A0A6N9Q626_9BACL</name>
<proteinExistence type="predicted"/>
<dbReference type="AlphaFoldDB" id="A0A6N9Q626"/>
<accession>A0A6N9Q626</accession>